<dbReference type="PANTHER" id="PTHR40621">
    <property type="entry name" value="TRANSCRIPTION FACTOR KAPC-RELATED"/>
    <property type="match status" value="1"/>
</dbReference>
<dbReference type="PANTHER" id="PTHR40621:SF9">
    <property type="entry name" value="MEAB PROTEIN"/>
    <property type="match status" value="1"/>
</dbReference>
<dbReference type="InterPro" id="IPR050936">
    <property type="entry name" value="AP-1-like"/>
</dbReference>
<reference evidence="6" key="2">
    <citation type="submission" date="2023-02" db="EMBL/GenBank/DDBJ databases">
        <authorList>
            <consortium name="DOE Joint Genome Institute"/>
            <person name="Mondo S.J."/>
            <person name="Chang Y."/>
            <person name="Wang Y."/>
            <person name="Ahrendt S."/>
            <person name="Andreopoulos W."/>
            <person name="Barry K."/>
            <person name="Beard J."/>
            <person name="Benny G.L."/>
            <person name="Blankenship S."/>
            <person name="Bonito G."/>
            <person name="Cuomo C."/>
            <person name="Desiro A."/>
            <person name="Gervers K.A."/>
            <person name="Hundley H."/>
            <person name="Kuo A."/>
            <person name="LaButti K."/>
            <person name="Lang B.F."/>
            <person name="Lipzen A."/>
            <person name="O'Donnell K."/>
            <person name="Pangilinan J."/>
            <person name="Reynolds N."/>
            <person name="Sandor L."/>
            <person name="Smith M.W."/>
            <person name="Tsang A."/>
            <person name="Grigoriev I.V."/>
            <person name="Stajich J.E."/>
            <person name="Spatafora J.W."/>
        </authorList>
    </citation>
    <scope>NUCLEOTIDE SEQUENCE</scope>
    <source>
        <strain evidence="6">RSA 2281</strain>
    </source>
</reference>
<dbReference type="PROSITE" id="PS00036">
    <property type="entry name" value="BZIP_BASIC"/>
    <property type="match status" value="1"/>
</dbReference>
<dbReference type="SUPFAM" id="SSF57959">
    <property type="entry name" value="Leucine zipper domain"/>
    <property type="match status" value="1"/>
</dbReference>
<dbReference type="InterPro" id="IPR046347">
    <property type="entry name" value="bZIP_sf"/>
</dbReference>
<gene>
    <name evidence="6" type="ORF">BDA99DRAFT_558753</name>
</gene>
<feature type="region of interest" description="Disordered" evidence="4">
    <location>
        <begin position="98"/>
        <end position="123"/>
    </location>
</feature>
<evidence type="ECO:0000256" key="2">
    <source>
        <dbReference type="ARBA" id="ARBA00023242"/>
    </source>
</evidence>
<protein>
    <recommendedName>
        <fullName evidence="5">BZIP domain-containing protein</fullName>
    </recommendedName>
</protein>
<dbReference type="Proteomes" id="UP001209540">
    <property type="component" value="Unassembled WGS sequence"/>
</dbReference>
<evidence type="ECO:0000313" key="7">
    <source>
        <dbReference type="Proteomes" id="UP001209540"/>
    </source>
</evidence>
<feature type="domain" description="BZIP" evidence="5">
    <location>
        <begin position="15"/>
        <end position="29"/>
    </location>
</feature>
<dbReference type="AlphaFoldDB" id="A0AAD5K2W6"/>
<comment type="subcellular location">
    <subcellularLocation>
        <location evidence="1">Nucleus</location>
    </subcellularLocation>
</comment>
<name>A0AAD5K2W6_9FUNG</name>
<evidence type="ECO:0000256" key="4">
    <source>
        <dbReference type="SAM" id="MobiDB-lite"/>
    </source>
</evidence>
<keyword evidence="2" id="KW-0539">Nucleus</keyword>
<evidence type="ECO:0000256" key="1">
    <source>
        <dbReference type="ARBA" id="ARBA00004123"/>
    </source>
</evidence>
<dbReference type="GO" id="GO:0000976">
    <property type="term" value="F:transcription cis-regulatory region binding"/>
    <property type="evidence" value="ECO:0007669"/>
    <property type="project" value="InterPro"/>
</dbReference>
<dbReference type="GO" id="GO:0090575">
    <property type="term" value="C:RNA polymerase II transcription regulator complex"/>
    <property type="evidence" value="ECO:0007669"/>
    <property type="project" value="TreeGrafter"/>
</dbReference>
<accession>A0AAD5K2W6</accession>
<proteinExistence type="predicted"/>
<sequence>MSKGGRHRIFTEEQRKDRNRLAQAAFRARRSEYTNTLENTIVGLESIVKELQDSNRQTSTRADRAEAKCQILQQQLQYLHQQLHSALLENRRLLSALDTSSTTSSSSSSSSSASMSSPSIASSCSSLIDPAEIILT</sequence>
<keyword evidence="3" id="KW-0175">Coiled coil</keyword>
<dbReference type="EMBL" id="JAIXMP010000010">
    <property type="protein sequence ID" value="KAI9266704.1"/>
    <property type="molecule type" value="Genomic_DNA"/>
</dbReference>
<feature type="coiled-coil region" evidence="3">
    <location>
        <begin position="48"/>
        <end position="82"/>
    </location>
</feature>
<organism evidence="6 7">
    <name type="scientific">Phascolomyces articulosus</name>
    <dbReference type="NCBI Taxonomy" id="60185"/>
    <lineage>
        <taxon>Eukaryota</taxon>
        <taxon>Fungi</taxon>
        <taxon>Fungi incertae sedis</taxon>
        <taxon>Mucoromycota</taxon>
        <taxon>Mucoromycotina</taxon>
        <taxon>Mucoromycetes</taxon>
        <taxon>Mucorales</taxon>
        <taxon>Lichtheimiaceae</taxon>
        <taxon>Phascolomyces</taxon>
    </lineage>
</organism>
<dbReference type="GO" id="GO:0001228">
    <property type="term" value="F:DNA-binding transcription activator activity, RNA polymerase II-specific"/>
    <property type="evidence" value="ECO:0007669"/>
    <property type="project" value="TreeGrafter"/>
</dbReference>
<dbReference type="Gene3D" id="1.20.5.170">
    <property type="match status" value="1"/>
</dbReference>
<dbReference type="InterPro" id="IPR004827">
    <property type="entry name" value="bZIP"/>
</dbReference>
<evidence type="ECO:0000313" key="6">
    <source>
        <dbReference type="EMBL" id="KAI9266704.1"/>
    </source>
</evidence>
<keyword evidence="7" id="KW-1185">Reference proteome</keyword>
<reference evidence="6" key="1">
    <citation type="journal article" date="2022" name="IScience">
        <title>Evolution of zygomycete secretomes and the origins of terrestrial fungal ecologies.</title>
        <authorList>
            <person name="Chang Y."/>
            <person name="Wang Y."/>
            <person name="Mondo S."/>
            <person name="Ahrendt S."/>
            <person name="Andreopoulos W."/>
            <person name="Barry K."/>
            <person name="Beard J."/>
            <person name="Benny G.L."/>
            <person name="Blankenship S."/>
            <person name="Bonito G."/>
            <person name="Cuomo C."/>
            <person name="Desiro A."/>
            <person name="Gervers K.A."/>
            <person name="Hundley H."/>
            <person name="Kuo A."/>
            <person name="LaButti K."/>
            <person name="Lang B.F."/>
            <person name="Lipzen A."/>
            <person name="O'Donnell K."/>
            <person name="Pangilinan J."/>
            <person name="Reynolds N."/>
            <person name="Sandor L."/>
            <person name="Smith M.E."/>
            <person name="Tsang A."/>
            <person name="Grigoriev I.V."/>
            <person name="Stajich J.E."/>
            <person name="Spatafora J.W."/>
        </authorList>
    </citation>
    <scope>NUCLEOTIDE SEQUENCE</scope>
    <source>
        <strain evidence="6">RSA 2281</strain>
    </source>
</reference>
<evidence type="ECO:0000259" key="5">
    <source>
        <dbReference type="PROSITE" id="PS00036"/>
    </source>
</evidence>
<evidence type="ECO:0000256" key="3">
    <source>
        <dbReference type="SAM" id="Coils"/>
    </source>
</evidence>
<comment type="caution">
    <text evidence="6">The sequence shown here is derived from an EMBL/GenBank/DDBJ whole genome shotgun (WGS) entry which is preliminary data.</text>
</comment>